<gene>
    <name evidence="8" type="ORF">HK107_13810</name>
</gene>
<proteinExistence type="inferred from homology"/>
<name>A0A7Y3RNP9_9PROT</name>
<reference evidence="8 9" key="1">
    <citation type="submission" date="2020-05" db="EMBL/GenBank/DDBJ databases">
        <title>Parvularcula mediterraneae sp. nov., isolated from polypropylene straw from shallow seawater of the seashore of Laganas in Zakynthos island, Greece.</title>
        <authorList>
            <person name="Szabo I."/>
            <person name="Al-Omari J."/>
            <person name="Rado J."/>
            <person name="Szerdahelyi G.S."/>
        </authorList>
    </citation>
    <scope>NUCLEOTIDE SEQUENCE [LARGE SCALE GENOMIC DNA]</scope>
    <source>
        <strain evidence="8 9">ZS-1/3</strain>
    </source>
</reference>
<keyword evidence="8" id="KW-0966">Cell projection</keyword>
<keyword evidence="9" id="KW-1185">Reference proteome</keyword>
<protein>
    <submittedName>
        <fullName evidence="8">Flagellar biosynthetic protein FliQ</fullName>
    </submittedName>
</protein>
<dbReference type="PIRSF" id="PIRSF004669">
    <property type="entry name" value="FliQ"/>
    <property type="match status" value="1"/>
</dbReference>
<comment type="subcellular location">
    <subcellularLocation>
        <location evidence="1">Cell membrane</location>
        <topology evidence="1">Multi-pass membrane protein</topology>
    </subcellularLocation>
</comment>
<keyword evidence="8" id="KW-0282">Flagellum</keyword>
<dbReference type="PANTHER" id="PTHR34040">
    <property type="entry name" value="FLAGELLAR BIOSYNTHETIC PROTEIN FLIQ"/>
    <property type="match status" value="1"/>
</dbReference>
<keyword evidence="3" id="KW-1003">Cell membrane</keyword>
<dbReference type="PANTHER" id="PTHR34040:SF2">
    <property type="entry name" value="FLAGELLAR BIOSYNTHETIC PROTEIN FLIQ"/>
    <property type="match status" value="1"/>
</dbReference>
<dbReference type="EMBL" id="JABFCX010000003">
    <property type="protein sequence ID" value="NNU17403.1"/>
    <property type="molecule type" value="Genomic_DNA"/>
</dbReference>
<feature type="transmembrane region" description="Helical" evidence="7">
    <location>
        <begin position="12"/>
        <end position="39"/>
    </location>
</feature>
<dbReference type="InterPro" id="IPR002191">
    <property type="entry name" value="Bac_export_3"/>
</dbReference>
<evidence type="ECO:0000256" key="1">
    <source>
        <dbReference type="ARBA" id="ARBA00004651"/>
    </source>
</evidence>
<evidence type="ECO:0000256" key="4">
    <source>
        <dbReference type="ARBA" id="ARBA00022692"/>
    </source>
</evidence>
<feature type="transmembrane region" description="Helical" evidence="7">
    <location>
        <begin position="51"/>
        <end position="70"/>
    </location>
</feature>
<dbReference type="PRINTS" id="PR00952">
    <property type="entry name" value="TYPE3IMQPROT"/>
</dbReference>
<comment type="similarity">
    <text evidence="2">Belongs to the FliQ/MopD/SpaQ family.</text>
</comment>
<dbReference type="RefSeq" id="WP_173200793.1">
    <property type="nucleotide sequence ID" value="NZ_JABFCX010000003.1"/>
</dbReference>
<dbReference type="Pfam" id="PF01313">
    <property type="entry name" value="Bac_export_3"/>
    <property type="match status" value="1"/>
</dbReference>
<dbReference type="GO" id="GO:0009306">
    <property type="term" value="P:protein secretion"/>
    <property type="evidence" value="ECO:0007669"/>
    <property type="project" value="InterPro"/>
</dbReference>
<evidence type="ECO:0000313" key="8">
    <source>
        <dbReference type="EMBL" id="NNU17403.1"/>
    </source>
</evidence>
<evidence type="ECO:0000256" key="6">
    <source>
        <dbReference type="ARBA" id="ARBA00023136"/>
    </source>
</evidence>
<organism evidence="8 9">
    <name type="scientific">Parvularcula mediterranea</name>
    <dbReference type="NCBI Taxonomy" id="2732508"/>
    <lineage>
        <taxon>Bacteria</taxon>
        <taxon>Pseudomonadati</taxon>
        <taxon>Pseudomonadota</taxon>
        <taxon>Alphaproteobacteria</taxon>
        <taxon>Parvularculales</taxon>
        <taxon>Parvularculaceae</taxon>
        <taxon>Parvularcula</taxon>
    </lineage>
</organism>
<evidence type="ECO:0000256" key="3">
    <source>
        <dbReference type="ARBA" id="ARBA00022475"/>
    </source>
</evidence>
<keyword evidence="6 7" id="KW-0472">Membrane</keyword>
<evidence type="ECO:0000256" key="5">
    <source>
        <dbReference type="ARBA" id="ARBA00022989"/>
    </source>
</evidence>
<keyword evidence="5 7" id="KW-1133">Transmembrane helix</keyword>
<dbReference type="Proteomes" id="UP000536835">
    <property type="component" value="Unassembled WGS sequence"/>
</dbReference>
<dbReference type="AlphaFoldDB" id="A0A7Y3RNP9"/>
<dbReference type="GO" id="GO:0005886">
    <property type="term" value="C:plasma membrane"/>
    <property type="evidence" value="ECO:0007669"/>
    <property type="project" value="UniProtKB-SubCell"/>
</dbReference>
<evidence type="ECO:0000256" key="7">
    <source>
        <dbReference type="SAM" id="Phobius"/>
    </source>
</evidence>
<sequence>MTEADVIQIIREGFLTAMIICGPPLIAGTITGLGVALFQALTQVQEMTLTFVPKFAAIFITIVFCLPLTFQRISMYAALIGDKIIRSQAGG</sequence>
<keyword evidence="8" id="KW-0969">Cilium</keyword>
<comment type="caution">
    <text evidence="8">The sequence shown here is derived from an EMBL/GenBank/DDBJ whole genome shotgun (WGS) entry which is preliminary data.</text>
</comment>
<keyword evidence="4 7" id="KW-0812">Transmembrane</keyword>
<evidence type="ECO:0000256" key="2">
    <source>
        <dbReference type="ARBA" id="ARBA00006156"/>
    </source>
</evidence>
<evidence type="ECO:0000313" key="9">
    <source>
        <dbReference type="Proteomes" id="UP000536835"/>
    </source>
</evidence>
<accession>A0A7Y3RNP9</accession>